<evidence type="ECO:0000313" key="1">
    <source>
        <dbReference type="EMBL" id="KAJ7538054.1"/>
    </source>
</evidence>
<reference evidence="2" key="1">
    <citation type="journal article" date="2024" name="Proc. Natl. Acad. Sci. U.S.A.">
        <title>Extraordinary preservation of gene collinearity over three hundred million years revealed in homosporous lycophytes.</title>
        <authorList>
            <person name="Li C."/>
            <person name="Wickell D."/>
            <person name="Kuo L.Y."/>
            <person name="Chen X."/>
            <person name="Nie B."/>
            <person name="Liao X."/>
            <person name="Peng D."/>
            <person name="Ji J."/>
            <person name="Jenkins J."/>
            <person name="Williams M."/>
            <person name="Shu S."/>
            <person name="Plott C."/>
            <person name="Barry K."/>
            <person name="Rajasekar S."/>
            <person name="Grimwood J."/>
            <person name="Han X."/>
            <person name="Sun S."/>
            <person name="Hou Z."/>
            <person name="He W."/>
            <person name="Dai G."/>
            <person name="Sun C."/>
            <person name="Schmutz J."/>
            <person name="Leebens-Mack J.H."/>
            <person name="Li F.W."/>
            <person name="Wang L."/>
        </authorList>
    </citation>
    <scope>NUCLEOTIDE SEQUENCE [LARGE SCALE GENOMIC DNA]</scope>
    <source>
        <strain evidence="2">cv. PW_Plant_1</strain>
    </source>
</reference>
<accession>A0ACC2C7R8</accession>
<sequence length="365" mass="41447">MEEEKETKKVGERRTQAQRLKRVLVETTPKHLEQLTKQARSLAGEDVDEDVPSLAITRAKLAGLQHTHLKLRERLSGREKVDAERLQFAFASCLINRPHVRELDVQEWNDSLISTMCNGAESQVTNNTLREKVGRSQVYQFDTTKIPFHLPGKTVCSFTGGRIGVQFETSFAGKSLESFYCVLSRKSSVENFSVNDHSIPFFLPLREIEKQHISTSVTKFIDHIGQALQAYVSRREQISLFKDLKGDKIGNLYHSLPYNLIEFSMEEANCMLEVSLAYDNLESELPTRSLVSLWPLQGDQHSRSAGRRGNKTSFLKHSASWTEHAEDRMKKKLLMDAYEEVVTELHIIIQSPSGLSIISDPTEAV</sequence>
<organism evidence="1 2">
    <name type="scientific">Diphasiastrum complanatum</name>
    <name type="common">Issler's clubmoss</name>
    <name type="synonym">Lycopodium complanatum</name>
    <dbReference type="NCBI Taxonomy" id="34168"/>
    <lineage>
        <taxon>Eukaryota</taxon>
        <taxon>Viridiplantae</taxon>
        <taxon>Streptophyta</taxon>
        <taxon>Embryophyta</taxon>
        <taxon>Tracheophyta</taxon>
        <taxon>Lycopodiopsida</taxon>
        <taxon>Lycopodiales</taxon>
        <taxon>Lycopodiaceae</taxon>
        <taxon>Lycopodioideae</taxon>
        <taxon>Diphasiastrum</taxon>
    </lineage>
</organism>
<dbReference type="Proteomes" id="UP001162992">
    <property type="component" value="Chromosome 11"/>
</dbReference>
<protein>
    <submittedName>
        <fullName evidence="1">Uncharacterized protein</fullName>
    </submittedName>
</protein>
<proteinExistence type="predicted"/>
<comment type="caution">
    <text evidence="1">The sequence shown here is derived from an EMBL/GenBank/DDBJ whole genome shotgun (WGS) entry which is preliminary data.</text>
</comment>
<name>A0ACC2C7R8_DIPCM</name>
<gene>
    <name evidence="1" type="ORF">O6H91_11G032700</name>
</gene>
<dbReference type="EMBL" id="CM055102">
    <property type="protein sequence ID" value="KAJ7538054.1"/>
    <property type="molecule type" value="Genomic_DNA"/>
</dbReference>
<evidence type="ECO:0000313" key="2">
    <source>
        <dbReference type="Proteomes" id="UP001162992"/>
    </source>
</evidence>
<keyword evidence="2" id="KW-1185">Reference proteome</keyword>